<gene>
    <name evidence="1" type="ORF">JF886_14135</name>
</gene>
<protein>
    <submittedName>
        <fullName evidence="1">DUF1819 family protein</fullName>
    </submittedName>
</protein>
<dbReference type="InterPro" id="IPR014948">
    <property type="entry name" value="BrxA"/>
</dbReference>
<dbReference type="RefSeq" id="WP_337313561.1">
    <property type="nucleotide sequence ID" value="NZ_JAEKNS010000143.1"/>
</dbReference>
<reference evidence="1 2" key="1">
    <citation type="submission" date="2020-10" db="EMBL/GenBank/DDBJ databases">
        <title>Ca. Dormibacterota MAGs.</title>
        <authorList>
            <person name="Montgomery K."/>
        </authorList>
    </citation>
    <scope>NUCLEOTIDE SEQUENCE [LARGE SCALE GENOMIC DNA]</scope>
    <source>
        <strain evidence="1">SC8812_S17_18</strain>
    </source>
</reference>
<sequence>MTTRASSYRLSFGVGGLFVREAVVAAPLFLQSQDWRAVRSVIDADNLLQARTVSTGRRLSRELVHRLEELSDEEVTLLLEGTATERGHLMWAAACRRYDLVGAFAEEVVRERFLLLTPTLLPELFEAFVRAKAMWHEELSTLTSSTLRKLRTTVYLMLREAELLSDTGEILPCLLSPRAAEALQKRSPSDVRFFPTSAKVTGDTQ</sequence>
<dbReference type="AlphaFoldDB" id="A0A934K293"/>
<dbReference type="EMBL" id="JAEKNS010000143">
    <property type="protein sequence ID" value="MBJ7595967.1"/>
    <property type="molecule type" value="Genomic_DNA"/>
</dbReference>
<evidence type="ECO:0000313" key="1">
    <source>
        <dbReference type="EMBL" id="MBJ7595967.1"/>
    </source>
</evidence>
<evidence type="ECO:0000313" key="2">
    <source>
        <dbReference type="Proteomes" id="UP000606991"/>
    </source>
</evidence>
<dbReference type="Gene3D" id="1.10.3540.10">
    <property type="entry name" value="uncharacterized protein from magnetospirillum magneticum domain"/>
    <property type="match status" value="1"/>
</dbReference>
<comment type="caution">
    <text evidence="1">The sequence shown here is derived from an EMBL/GenBank/DDBJ whole genome shotgun (WGS) entry which is preliminary data.</text>
</comment>
<dbReference type="InterPro" id="IPR023137">
    <property type="entry name" value="BrxA_sf"/>
</dbReference>
<dbReference type="Pfam" id="PF08849">
    <property type="entry name" value="BrxA"/>
    <property type="match status" value="1"/>
</dbReference>
<organism evidence="1 2">
    <name type="scientific">Candidatus Aeolococcus gillhamiae</name>
    <dbReference type="NCBI Taxonomy" id="3127015"/>
    <lineage>
        <taxon>Bacteria</taxon>
        <taxon>Bacillati</taxon>
        <taxon>Candidatus Dormiibacterota</taxon>
        <taxon>Candidatus Dormibacteria</taxon>
        <taxon>Candidatus Aeolococcales</taxon>
        <taxon>Candidatus Aeolococcaceae</taxon>
        <taxon>Candidatus Aeolococcus</taxon>
    </lineage>
</organism>
<accession>A0A934K293</accession>
<name>A0A934K293_9BACT</name>
<proteinExistence type="predicted"/>
<dbReference type="Proteomes" id="UP000606991">
    <property type="component" value="Unassembled WGS sequence"/>
</dbReference>